<evidence type="ECO:0000313" key="3">
    <source>
        <dbReference type="Proteomes" id="UP001049176"/>
    </source>
</evidence>
<keyword evidence="3" id="KW-1185">Reference proteome</keyword>
<proteinExistence type="predicted"/>
<name>A0A9P7RT87_9AGAR</name>
<dbReference type="AlphaFoldDB" id="A0A9P7RT87"/>
<feature type="compositionally biased region" description="Pro residues" evidence="1">
    <location>
        <begin position="468"/>
        <end position="477"/>
    </location>
</feature>
<feature type="compositionally biased region" description="Basic and acidic residues" evidence="1">
    <location>
        <begin position="339"/>
        <end position="354"/>
    </location>
</feature>
<feature type="compositionally biased region" description="Low complexity" evidence="1">
    <location>
        <begin position="249"/>
        <end position="272"/>
    </location>
</feature>
<sequence length="598" mass="66479">MSKDESQRLRRWQSSRIRILKSQSQNSSDSDFDSQWWYPSISSRKAIPLPIQQLQQLLKLKYNYRSQGGDKSSPKDIELNAELVGVKAAVGVLRPYELCVGIELPSATITNTTIRDISRKEDHEAVALNQKKWRELMEELSRPIDDVRKSGVDLTGKVAVEKSSTVDQNVSLLPGLDLASWGDCRTSLPSPLKPKLRPLVIFTTRGGGTRSCTLTPCVGDNDHAVSPSLSPSEIAAELSEMKRSPTPPLSLSFSSESTDSSPKSIAASPSSTSLPDFIFPSLSSPPIPRKIHLEKDAQGFFIGLEEDHSHQSADTSGLLPPFLIEETPRRKANQSRTRSIVDRLKRRASDEELSKPQSQPKVVDGWAGMGFWEPYRPDHSKAEKKRELFLAKKQQLEFEENNNHQKAKKKDSPSSASRSSRASISISNPNNSNEGWIEFKQPARHHTIRPRSQNNKRHSHSQGSISHPPQPPPPPQTAPAAYTTFRPPPLPPLPQLQPQLQPQPQPHPQHHQAYYYPYPYPHHQYAATTYPQVQPHPHPHPHPYATTYSMVPTVPITTAPVPGSVPGPLFPATTTVAKHPGYAGFMGRAPVIGYPGVW</sequence>
<feature type="region of interest" description="Disordered" evidence="1">
    <location>
        <begin position="238"/>
        <end position="272"/>
    </location>
</feature>
<dbReference type="Proteomes" id="UP001049176">
    <property type="component" value="Chromosome 8"/>
</dbReference>
<evidence type="ECO:0000313" key="2">
    <source>
        <dbReference type="EMBL" id="KAG7088791.1"/>
    </source>
</evidence>
<feature type="region of interest" description="Disordered" evidence="1">
    <location>
        <begin position="398"/>
        <end position="515"/>
    </location>
</feature>
<dbReference type="EMBL" id="CM032188">
    <property type="protein sequence ID" value="KAG7088791.1"/>
    <property type="molecule type" value="Genomic_DNA"/>
</dbReference>
<reference evidence="2" key="1">
    <citation type="journal article" date="2021" name="Genome Biol. Evol.">
        <title>The assembled and annotated genome of the fairy-ring fungus Marasmius oreades.</title>
        <authorList>
            <person name="Hiltunen M."/>
            <person name="Ament-Velasquez S.L."/>
            <person name="Johannesson H."/>
        </authorList>
    </citation>
    <scope>NUCLEOTIDE SEQUENCE</scope>
    <source>
        <strain evidence="2">03SP1</strain>
    </source>
</reference>
<dbReference type="GeneID" id="66081830"/>
<protein>
    <submittedName>
        <fullName evidence="2">Uncharacterized protein</fullName>
    </submittedName>
</protein>
<dbReference type="OrthoDB" id="2943086at2759"/>
<feature type="compositionally biased region" description="Pro residues" evidence="1">
    <location>
        <begin position="486"/>
        <end position="507"/>
    </location>
</feature>
<accession>A0A9P7RT87</accession>
<feature type="compositionally biased region" description="Low complexity" evidence="1">
    <location>
        <begin position="413"/>
        <end position="433"/>
    </location>
</feature>
<feature type="region of interest" description="Disordered" evidence="1">
    <location>
        <begin position="328"/>
        <end position="362"/>
    </location>
</feature>
<dbReference type="RefSeq" id="XP_043005262.1">
    <property type="nucleotide sequence ID" value="XM_043157894.1"/>
</dbReference>
<gene>
    <name evidence="2" type="ORF">E1B28_012755</name>
</gene>
<feature type="compositionally biased region" description="Basic residues" evidence="1">
    <location>
        <begin position="442"/>
        <end position="460"/>
    </location>
</feature>
<comment type="caution">
    <text evidence="2">The sequence shown here is derived from an EMBL/GenBank/DDBJ whole genome shotgun (WGS) entry which is preliminary data.</text>
</comment>
<organism evidence="2 3">
    <name type="scientific">Marasmius oreades</name>
    <name type="common">fairy-ring Marasmius</name>
    <dbReference type="NCBI Taxonomy" id="181124"/>
    <lineage>
        <taxon>Eukaryota</taxon>
        <taxon>Fungi</taxon>
        <taxon>Dikarya</taxon>
        <taxon>Basidiomycota</taxon>
        <taxon>Agaricomycotina</taxon>
        <taxon>Agaricomycetes</taxon>
        <taxon>Agaricomycetidae</taxon>
        <taxon>Agaricales</taxon>
        <taxon>Marasmiineae</taxon>
        <taxon>Marasmiaceae</taxon>
        <taxon>Marasmius</taxon>
    </lineage>
</organism>
<evidence type="ECO:0000256" key="1">
    <source>
        <dbReference type="SAM" id="MobiDB-lite"/>
    </source>
</evidence>
<dbReference type="KEGG" id="more:E1B28_012755"/>